<dbReference type="SUPFAM" id="SSF141130">
    <property type="entry name" value="Acetamidase/Formamidase-like"/>
    <property type="match status" value="1"/>
</dbReference>
<dbReference type="Gene3D" id="2.60.120.580">
    <property type="entry name" value="Acetamidase/Formamidase-like domains"/>
    <property type="match status" value="1"/>
</dbReference>
<name>A0ABU4L855_9ACTN</name>
<comment type="caution">
    <text evidence="1">The sequence shown here is derived from an EMBL/GenBank/DDBJ whole genome shotgun (WGS) entry which is preliminary data.</text>
</comment>
<sequence length="324" mass="35251">MSAPRRVRREDATSYEFAVREPQLRVAQGEPFVLETRDALNGHIRTTEDHLDEATLGRIFTEGFSNPAAGPVFVEGAEPGDTLVVDVLDIVPGPVGFVATQGGVGPLLGTKYPELSEPFTELVEHRAGESGTTADGTGHLSNGTSWALEPHIGCLGVVPQRPEQGHDTFTMQTRFGGNLDAVDIKKGHRIYYPVAHEGALLYAGDVQASQATEFVGSADECEADVTLACGVIKGKQPPFVRIESPTHLIQLASQRPWEDAVRQAHLWLLDWLVEDFGVDPRKAVTHFNGNPEVQVRVYCTYLGEKTKGCVGVQFPKEALQSSQR</sequence>
<dbReference type="Gene3D" id="2.40.10.120">
    <property type="match status" value="1"/>
</dbReference>
<dbReference type="Proteomes" id="UP001271723">
    <property type="component" value="Unassembled WGS sequence"/>
</dbReference>
<reference evidence="1 2" key="1">
    <citation type="journal article" date="2023" name="Microb. Genom.">
        <title>Mesoterricola silvestris gen. nov., sp. nov., Mesoterricola sediminis sp. nov., Geothrix oryzae sp. nov., Geothrix edaphica sp. nov., Geothrix rubra sp. nov., and Geothrix limicola sp. nov., six novel members of Acidobacteriota isolated from soils.</title>
        <authorList>
            <person name="Weisberg A.J."/>
            <person name="Pearce E."/>
            <person name="Kramer C.G."/>
            <person name="Chang J.H."/>
            <person name="Clarke C.R."/>
        </authorList>
    </citation>
    <scope>NUCLEOTIDE SEQUENCE [LARGE SCALE GENOMIC DNA]</scope>
    <source>
        <strain evidence="1 2">NRRL_B-2795</strain>
    </source>
</reference>
<keyword evidence="2" id="KW-1185">Reference proteome</keyword>
<dbReference type="PANTHER" id="PTHR31891">
    <property type="entry name" value="FORMAMIDASE C869.04-RELATED"/>
    <property type="match status" value="1"/>
</dbReference>
<dbReference type="Pfam" id="PF03069">
    <property type="entry name" value="FmdA_AmdA"/>
    <property type="match status" value="2"/>
</dbReference>
<gene>
    <name evidence="1" type="ORF">PV517_21240</name>
</gene>
<evidence type="ECO:0000313" key="2">
    <source>
        <dbReference type="Proteomes" id="UP001271723"/>
    </source>
</evidence>
<proteinExistence type="predicted"/>
<dbReference type="InterPro" id="IPR004304">
    <property type="entry name" value="FmdA_AmdA"/>
</dbReference>
<accession>A0ABU4L855</accession>
<dbReference type="PANTHER" id="PTHR31891:SF1">
    <property type="entry name" value="FORMAMIDASE C869.04-RELATED"/>
    <property type="match status" value="1"/>
</dbReference>
<dbReference type="RefSeq" id="WP_179202869.1">
    <property type="nucleotide sequence ID" value="NZ_JAGJBZ010000002.1"/>
</dbReference>
<organism evidence="1 2">
    <name type="scientific">Streptomyces griseiscabiei</name>
    <dbReference type="NCBI Taxonomy" id="2993540"/>
    <lineage>
        <taxon>Bacteria</taxon>
        <taxon>Bacillati</taxon>
        <taxon>Actinomycetota</taxon>
        <taxon>Actinomycetes</taxon>
        <taxon>Kitasatosporales</taxon>
        <taxon>Streptomycetaceae</taxon>
        <taxon>Streptomyces</taxon>
    </lineage>
</organism>
<dbReference type="EMBL" id="JARAVY010000008">
    <property type="protein sequence ID" value="MDX2911213.1"/>
    <property type="molecule type" value="Genomic_DNA"/>
</dbReference>
<protein>
    <submittedName>
        <fullName evidence="1">Acetamidase/formamidase family protein</fullName>
    </submittedName>
</protein>
<evidence type="ECO:0000313" key="1">
    <source>
        <dbReference type="EMBL" id="MDX2911213.1"/>
    </source>
</evidence>